<reference evidence="2 3" key="2">
    <citation type="journal article" date="2008" name="Nature">
        <title>The Phaeodactylum genome reveals the evolutionary history of diatom genomes.</title>
        <authorList>
            <person name="Bowler C."/>
            <person name="Allen A.E."/>
            <person name="Badger J.H."/>
            <person name="Grimwood J."/>
            <person name="Jabbari K."/>
            <person name="Kuo A."/>
            <person name="Maheswari U."/>
            <person name="Martens C."/>
            <person name="Maumus F."/>
            <person name="Otillar R.P."/>
            <person name="Rayko E."/>
            <person name="Salamov A."/>
            <person name="Vandepoele K."/>
            <person name="Beszteri B."/>
            <person name="Gruber A."/>
            <person name="Heijde M."/>
            <person name="Katinka M."/>
            <person name="Mock T."/>
            <person name="Valentin K."/>
            <person name="Verret F."/>
            <person name="Berges J.A."/>
            <person name="Brownlee C."/>
            <person name="Cadoret J.P."/>
            <person name="Chiovitti A."/>
            <person name="Choi C.J."/>
            <person name="Coesel S."/>
            <person name="De Martino A."/>
            <person name="Detter J.C."/>
            <person name="Durkin C."/>
            <person name="Falciatore A."/>
            <person name="Fournet J."/>
            <person name="Haruta M."/>
            <person name="Huysman M.J."/>
            <person name="Jenkins B.D."/>
            <person name="Jiroutova K."/>
            <person name="Jorgensen R.E."/>
            <person name="Joubert Y."/>
            <person name="Kaplan A."/>
            <person name="Kroger N."/>
            <person name="Kroth P.G."/>
            <person name="La Roche J."/>
            <person name="Lindquist E."/>
            <person name="Lommer M."/>
            <person name="Martin-Jezequel V."/>
            <person name="Lopez P.J."/>
            <person name="Lucas S."/>
            <person name="Mangogna M."/>
            <person name="McGinnis K."/>
            <person name="Medlin L.K."/>
            <person name="Montsant A."/>
            <person name="Oudot-Le Secq M.P."/>
            <person name="Napoli C."/>
            <person name="Obornik M."/>
            <person name="Parker M.S."/>
            <person name="Petit J.L."/>
            <person name="Porcel B.M."/>
            <person name="Poulsen N."/>
            <person name="Robison M."/>
            <person name="Rychlewski L."/>
            <person name="Rynearson T.A."/>
            <person name="Schmutz J."/>
            <person name="Shapiro H."/>
            <person name="Siaut M."/>
            <person name="Stanley M."/>
            <person name="Sussman M.R."/>
            <person name="Taylor A.R."/>
            <person name="Vardi A."/>
            <person name="von Dassow P."/>
            <person name="Vyverman W."/>
            <person name="Willis A."/>
            <person name="Wyrwicz L.S."/>
            <person name="Rokhsar D.S."/>
            <person name="Weissenbach J."/>
            <person name="Armbrust E.V."/>
            <person name="Green B.R."/>
            <person name="Van de Peer Y."/>
            <person name="Grigoriev I.V."/>
        </authorList>
    </citation>
    <scope>NUCLEOTIDE SEQUENCE [LARGE SCALE GENOMIC DNA]</scope>
    <source>
        <strain evidence="2 3">CCMP1335</strain>
    </source>
</reference>
<feature type="region of interest" description="Disordered" evidence="1">
    <location>
        <begin position="64"/>
        <end position="94"/>
    </location>
</feature>
<feature type="compositionally biased region" description="Low complexity" evidence="1">
    <location>
        <begin position="83"/>
        <end position="93"/>
    </location>
</feature>
<name>B8BZP6_THAPS</name>
<dbReference type="InParanoid" id="B8BZP6"/>
<evidence type="ECO:0000313" key="2">
    <source>
        <dbReference type="EMBL" id="EED93386.1"/>
    </source>
</evidence>
<dbReference type="AlphaFoldDB" id="B8BZP6"/>
<evidence type="ECO:0000313" key="3">
    <source>
        <dbReference type="Proteomes" id="UP000001449"/>
    </source>
</evidence>
<dbReference type="EMBL" id="CM000641">
    <property type="protein sequence ID" value="EED93386.1"/>
    <property type="molecule type" value="Genomic_DNA"/>
</dbReference>
<dbReference type="KEGG" id="tps:THAPSDRAFT_4581"/>
<sequence length="120" mass="13038">MKELGMTVRSNGELDDDSVSWLVEKLSALASITQHGNEPDKMLGCDAVFLARLLLEEQRLDAGRNSGRGGKYGSKFHPQQAASSSSNGSVVGSRPLTTGVSVDLFVWLWKNQKPPTIHLN</sequence>
<dbReference type="HOGENOM" id="CLU_2054417_0_0_1"/>
<protein>
    <submittedName>
        <fullName evidence="2">Uncharacterized protein</fullName>
    </submittedName>
</protein>
<reference evidence="2 3" key="1">
    <citation type="journal article" date="2004" name="Science">
        <title>The genome of the diatom Thalassiosira pseudonana: ecology, evolution, and metabolism.</title>
        <authorList>
            <person name="Armbrust E.V."/>
            <person name="Berges J.A."/>
            <person name="Bowler C."/>
            <person name="Green B.R."/>
            <person name="Martinez D."/>
            <person name="Putnam N.H."/>
            <person name="Zhou S."/>
            <person name="Allen A.E."/>
            <person name="Apt K.E."/>
            <person name="Bechner M."/>
            <person name="Brzezinski M.A."/>
            <person name="Chaal B.K."/>
            <person name="Chiovitti A."/>
            <person name="Davis A.K."/>
            <person name="Demarest M.S."/>
            <person name="Detter J.C."/>
            <person name="Glavina T."/>
            <person name="Goodstein D."/>
            <person name="Hadi M.Z."/>
            <person name="Hellsten U."/>
            <person name="Hildebrand M."/>
            <person name="Jenkins B.D."/>
            <person name="Jurka J."/>
            <person name="Kapitonov V.V."/>
            <person name="Kroger N."/>
            <person name="Lau W.W."/>
            <person name="Lane T.W."/>
            <person name="Larimer F.W."/>
            <person name="Lippmeier J.C."/>
            <person name="Lucas S."/>
            <person name="Medina M."/>
            <person name="Montsant A."/>
            <person name="Obornik M."/>
            <person name="Parker M.S."/>
            <person name="Palenik B."/>
            <person name="Pazour G.J."/>
            <person name="Richardson P.M."/>
            <person name="Rynearson T.A."/>
            <person name="Saito M.A."/>
            <person name="Schwartz D.C."/>
            <person name="Thamatrakoln K."/>
            <person name="Valentin K."/>
            <person name="Vardi A."/>
            <person name="Wilkerson F.P."/>
            <person name="Rokhsar D.S."/>
        </authorList>
    </citation>
    <scope>NUCLEOTIDE SEQUENCE [LARGE SCALE GENOMIC DNA]</scope>
    <source>
        <strain evidence="2 3">CCMP1335</strain>
    </source>
</reference>
<proteinExistence type="predicted"/>
<dbReference type="PaxDb" id="35128-Thaps4581"/>
<dbReference type="GeneID" id="7448821"/>
<evidence type="ECO:0000256" key="1">
    <source>
        <dbReference type="SAM" id="MobiDB-lite"/>
    </source>
</evidence>
<keyword evidence="3" id="KW-1185">Reference proteome</keyword>
<gene>
    <name evidence="2" type="ORF">THAPSDRAFT_4581</name>
</gene>
<dbReference type="Proteomes" id="UP000001449">
    <property type="component" value="Chromosome 4"/>
</dbReference>
<dbReference type="RefSeq" id="XP_002289849.1">
    <property type="nucleotide sequence ID" value="XM_002289813.1"/>
</dbReference>
<organism evidence="2 3">
    <name type="scientific">Thalassiosira pseudonana</name>
    <name type="common">Marine diatom</name>
    <name type="synonym">Cyclotella nana</name>
    <dbReference type="NCBI Taxonomy" id="35128"/>
    <lineage>
        <taxon>Eukaryota</taxon>
        <taxon>Sar</taxon>
        <taxon>Stramenopiles</taxon>
        <taxon>Ochrophyta</taxon>
        <taxon>Bacillariophyta</taxon>
        <taxon>Coscinodiscophyceae</taxon>
        <taxon>Thalassiosirophycidae</taxon>
        <taxon>Thalassiosirales</taxon>
        <taxon>Thalassiosiraceae</taxon>
        <taxon>Thalassiosira</taxon>
    </lineage>
</organism>
<accession>B8BZP6</accession>